<organism evidence="2 3">
    <name type="scientific">Bursaphelenchus xylophilus</name>
    <name type="common">Pinewood nematode worm</name>
    <name type="synonym">Aphelenchoides xylophilus</name>
    <dbReference type="NCBI Taxonomy" id="6326"/>
    <lineage>
        <taxon>Eukaryota</taxon>
        <taxon>Metazoa</taxon>
        <taxon>Ecdysozoa</taxon>
        <taxon>Nematoda</taxon>
        <taxon>Chromadorea</taxon>
        <taxon>Rhabditida</taxon>
        <taxon>Tylenchina</taxon>
        <taxon>Tylenchomorpha</taxon>
        <taxon>Aphelenchoidea</taxon>
        <taxon>Aphelenchoididae</taxon>
        <taxon>Bursaphelenchus</taxon>
    </lineage>
</organism>
<evidence type="ECO:0000313" key="3">
    <source>
        <dbReference type="WBParaSite" id="BXY_0067300.1"/>
    </source>
</evidence>
<sequence length="303" mass="33115">MFLGRNAALDSVGLPLLRHRCPFDGCVSNAPHLGRKTAGKKSGRILGAHCWKSRSRTQPGLGGRLGFCKTLFCELPRPHRPPRDVGAARPRGSMSGGCRWCGRDKESCHTTTNKPPTKMPSFFFLLCFFGRPPSTTDGGRRARPVLKKRAKCSVPLIAPIPTQRPGRGRCPPPSGERVLACRSPRFFSGFFAERGLFRFSLPLVASPGPENSSTAHSPIALGFSSFPSHPPVQLHLRAGKVRHSPPSRWSTKKKKNSEKGSFRGRAPHLQDPPQTSPQRSQVVDDKFAAIDNVHVSPLGKGVR</sequence>
<evidence type="ECO:0000313" key="2">
    <source>
        <dbReference type="Proteomes" id="UP000095284"/>
    </source>
</evidence>
<dbReference type="Proteomes" id="UP000095284">
    <property type="component" value="Unplaced"/>
</dbReference>
<dbReference type="AlphaFoldDB" id="A0A1I7RIZ1"/>
<name>A0A1I7RIZ1_BURXY</name>
<reference evidence="3" key="1">
    <citation type="submission" date="2016-11" db="UniProtKB">
        <authorList>
            <consortium name="WormBaseParasite"/>
        </authorList>
    </citation>
    <scope>IDENTIFICATION</scope>
</reference>
<accession>A0A1I7RIZ1</accession>
<protein>
    <submittedName>
        <fullName evidence="3">Transmembrane protein</fullName>
    </submittedName>
</protein>
<feature type="compositionally biased region" description="Basic residues" evidence="1">
    <location>
        <begin position="238"/>
        <end position="256"/>
    </location>
</feature>
<dbReference type="WBParaSite" id="BXY_0067300.1">
    <property type="protein sequence ID" value="BXY_0067300.1"/>
    <property type="gene ID" value="BXY_0067300"/>
</dbReference>
<evidence type="ECO:0000256" key="1">
    <source>
        <dbReference type="SAM" id="MobiDB-lite"/>
    </source>
</evidence>
<proteinExistence type="predicted"/>
<feature type="region of interest" description="Disordered" evidence="1">
    <location>
        <begin position="238"/>
        <end position="281"/>
    </location>
</feature>
<feature type="compositionally biased region" description="Polar residues" evidence="1">
    <location>
        <begin position="272"/>
        <end position="281"/>
    </location>
</feature>